<protein>
    <recommendedName>
        <fullName evidence="1">Mutator-like transposase domain-containing protein</fullName>
    </recommendedName>
</protein>
<evidence type="ECO:0000313" key="2">
    <source>
        <dbReference type="EMBL" id="GFY59287.1"/>
    </source>
</evidence>
<gene>
    <name evidence="2" type="ORF">TNIN_392341</name>
</gene>
<keyword evidence="3" id="KW-1185">Reference proteome</keyword>
<dbReference type="InterPro" id="IPR049012">
    <property type="entry name" value="Mutator_transp_dom"/>
</dbReference>
<feature type="domain" description="Mutator-like transposase" evidence="1">
    <location>
        <begin position="66"/>
        <end position="187"/>
    </location>
</feature>
<dbReference type="EMBL" id="BMAV01012556">
    <property type="protein sequence ID" value="GFY59287.1"/>
    <property type="molecule type" value="Genomic_DNA"/>
</dbReference>
<organism evidence="2 3">
    <name type="scientific">Trichonephila inaurata madagascariensis</name>
    <dbReference type="NCBI Taxonomy" id="2747483"/>
    <lineage>
        <taxon>Eukaryota</taxon>
        <taxon>Metazoa</taxon>
        <taxon>Ecdysozoa</taxon>
        <taxon>Arthropoda</taxon>
        <taxon>Chelicerata</taxon>
        <taxon>Arachnida</taxon>
        <taxon>Araneae</taxon>
        <taxon>Araneomorphae</taxon>
        <taxon>Entelegynae</taxon>
        <taxon>Araneoidea</taxon>
        <taxon>Nephilidae</taxon>
        <taxon>Trichonephila</taxon>
        <taxon>Trichonephila inaurata</taxon>
    </lineage>
</organism>
<reference evidence="2" key="1">
    <citation type="submission" date="2020-08" db="EMBL/GenBank/DDBJ databases">
        <title>Multicomponent nature underlies the extraordinary mechanical properties of spider dragline silk.</title>
        <authorList>
            <person name="Kono N."/>
            <person name="Nakamura H."/>
            <person name="Mori M."/>
            <person name="Yoshida Y."/>
            <person name="Ohtoshi R."/>
            <person name="Malay A.D."/>
            <person name="Moran D.A.P."/>
            <person name="Tomita M."/>
            <person name="Numata K."/>
            <person name="Arakawa K."/>
        </authorList>
    </citation>
    <scope>NUCLEOTIDE SEQUENCE</scope>
</reference>
<evidence type="ECO:0000259" key="1">
    <source>
        <dbReference type="Pfam" id="PF20700"/>
    </source>
</evidence>
<proteinExistence type="predicted"/>
<comment type="caution">
    <text evidence="2">The sequence shown here is derived from an EMBL/GenBank/DDBJ whole genome shotgun (WGS) entry which is preliminary data.</text>
</comment>
<dbReference type="Proteomes" id="UP000886998">
    <property type="component" value="Unassembled WGS sequence"/>
</dbReference>
<dbReference type="Pfam" id="PF20700">
    <property type="entry name" value="Mutator"/>
    <property type="match status" value="1"/>
</dbReference>
<evidence type="ECO:0000313" key="3">
    <source>
        <dbReference type="Proteomes" id="UP000886998"/>
    </source>
</evidence>
<dbReference type="AlphaFoldDB" id="A0A8X6XS94"/>
<accession>A0A8X6XS94</accession>
<sequence>MNNTQKRPSGKRPKKRFRENKCIKVCPHSHVAERKDTDKCASSNKISGIQTSLKSNLVEISENVKGHRIFHFISTFSSILSVSSCLKCHKLLTINEKLTRGLCWNFEIHSKNCGSVCTFSSCENTENKNNALEINRRSILAMRCKCQGLESLKTFCAVMSLPNFVEQRSYDVINYKLSLVTKEMAEENSSSPDNLLMVSGVMGPGRREVIHR</sequence>
<name>A0A8X6XS94_9ARAC</name>